<name>M3A9N9_PSEFD</name>
<gene>
    <name evidence="1" type="ORF">MYCFIDRAFT_211819</name>
</gene>
<dbReference type="KEGG" id="pfj:MYCFIDRAFT_211819"/>
<dbReference type="VEuPathDB" id="FungiDB:MYCFIDRAFT_211819"/>
<organism evidence="1 2">
    <name type="scientific">Pseudocercospora fijiensis (strain CIRAD86)</name>
    <name type="common">Black leaf streak disease fungus</name>
    <name type="synonym">Mycosphaerella fijiensis</name>
    <dbReference type="NCBI Taxonomy" id="383855"/>
    <lineage>
        <taxon>Eukaryota</taxon>
        <taxon>Fungi</taxon>
        <taxon>Dikarya</taxon>
        <taxon>Ascomycota</taxon>
        <taxon>Pezizomycotina</taxon>
        <taxon>Dothideomycetes</taxon>
        <taxon>Dothideomycetidae</taxon>
        <taxon>Mycosphaerellales</taxon>
        <taxon>Mycosphaerellaceae</taxon>
        <taxon>Pseudocercospora</taxon>
    </lineage>
</organism>
<keyword evidence="2" id="KW-1185">Reference proteome</keyword>
<dbReference type="HOGENOM" id="CLU_2050660_0_0_1"/>
<protein>
    <recommendedName>
        <fullName evidence="3">F-box domain-containing protein</fullName>
    </recommendedName>
</protein>
<evidence type="ECO:0000313" key="1">
    <source>
        <dbReference type="EMBL" id="EME81351.1"/>
    </source>
</evidence>
<dbReference type="GeneID" id="19337516"/>
<accession>M3A9N9</accession>
<sequence>MTTTAALPALLCLPPALRDQMCDELVVDDLLRFAATFRMPPCLKVCKQLRDEYSGVFFSDANLTRMRVGGSGRCAVDRHNRSAPRVYRVLSCFTLLSSGASFPSASWPHTRFPLCAPCAH</sequence>
<reference evidence="1 2" key="1">
    <citation type="journal article" date="2012" name="PLoS Pathog.">
        <title>Diverse lifestyles and strategies of plant pathogenesis encoded in the genomes of eighteen Dothideomycetes fungi.</title>
        <authorList>
            <person name="Ohm R.A."/>
            <person name="Feau N."/>
            <person name="Henrissat B."/>
            <person name="Schoch C.L."/>
            <person name="Horwitz B.A."/>
            <person name="Barry K.W."/>
            <person name="Condon B.J."/>
            <person name="Copeland A.C."/>
            <person name="Dhillon B."/>
            <person name="Glaser F."/>
            <person name="Hesse C.N."/>
            <person name="Kosti I."/>
            <person name="LaButti K."/>
            <person name="Lindquist E.A."/>
            <person name="Lucas S."/>
            <person name="Salamov A.A."/>
            <person name="Bradshaw R.E."/>
            <person name="Ciuffetti L."/>
            <person name="Hamelin R.C."/>
            <person name="Kema G.H.J."/>
            <person name="Lawrence C."/>
            <person name="Scott J.A."/>
            <person name="Spatafora J.W."/>
            <person name="Turgeon B.G."/>
            <person name="de Wit P.J.G.M."/>
            <person name="Zhong S."/>
            <person name="Goodwin S.B."/>
            <person name="Grigoriev I.V."/>
        </authorList>
    </citation>
    <scope>NUCLEOTIDE SEQUENCE [LARGE SCALE GENOMIC DNA]</scope>
    <source>
        <strain evidence="1 2">CIRAD86</strain>
    </source>
</reference>
<dbReference type="RefSeq" id="XP_007928565.1">
    <property type="nucleotide sequence ID" value="XM_007930374.1"/>
</dbReference>
<proteinExistence type="predicted"/>
<dbReference type="Proteomes" id="UP000016932">
    <property type="component" value="Unassembled WGS sequence"/>
</dbReference>
<dbReference type="AlphaFoldDB" id="M3A9N9"/>
<evidence type="ECO:0000313" key="2">
    <source>
        <dbReference type="Proteomes" id="UP000016932"/>
    </source>
</evidence>
<evidence type="ECO:0008006" key="3">
    <source>
        <dbReference type="Google" id="ProtNLM"/>
    </source>
</evidence>
<dbReference type="EMBL" id="KB446560">
    <property type="protein sequence ID" value="EME81351.1"/>
    <property type="molecule type" value="Genomic_DNA"/>
</dbReference>